<dbReference type="EMBL" id="BSNN01000008">
    <property type="protein sequence ID" value="GLQ36232.1"/>
    <property type="molecule type" value="Genomic_DNA"/>
</dbReference>
<accession>A0ABQ5VY98</accession>
<evidence type="ECO:0000313" key="3">
    <source>
        <dbReference type="EMBL" id="GLQ36232.1"/>
    </source>
</evidence>
<organism evidence="3 4">
    <name type="scientific">Amylibacter marinus</name>
    <dbReference type="NCBI Taxonomy" id="1475483"/>
    <lineage>
        <taxon>Bacteria</taxon>
        <taxon>Pseudomonadati</taxon>
        <taxon>Pseudomonadota</taxon>
        <taxon>Alphaproteobacteria</taxon>
        <taxon>Rhodobacterales</taxon>
        <taxon>Paracoccaceae</taxon>
        <taxon>Amylibacter</taxon>
    </lineage>
</organism>
<comment type="caution">
    <text evidence="3">The sequence shown here is derived from an EMBL/GenBank/DDBJ whole genome shotgun (WGS) entry which is preliminary data.</text>
</comment>
<name>A0ABQ5VY98_9RHOB</name>
<dbReference type="Proteomes" id="UP001156694">
    <property type="component" value="Unassembled WGS sequence"/>
</dbReference>
<dbReference type="CDD" id="cd07814">
    <property type="entry name" value="SRPBCC_CalC_Aha1-like"/>
    <property type="match status" value="1"/>
</dbReference>
<dbReference type="Pfam" id="PF08327">
    <property type="entry name" value="AHSA1"/>
    <property type="match status" value="1"/>
</dbReference>
<keyword evidence="4" id="KW-1185">Reference proteome</keyword>
<evidence type="ECO:0000259" key="2">
    <source>
        <dbReference type="Pfam" id="PF08327"/>
    </source>
</evidence>
<dbReference type="InterPro" id="IPR023393">
    <property type="entry name" value="START-like_dom_sf"/>
</dbReference>
<dbReference type="SUPFAM" id="SSF55961">
    <property type="entry name" value="Bet v1-like"/>
    <property type="match status" value="1"/>
</dbReference>
<reference evidence="4" key="1">
    <citation type="journal article" date="2019" name="Int. J. Syst. Evol. Microbiol.">
        <title>The Global Catalogue of Microorganisms (GCM) 10K type strain sequencing project: providing services to taxonomists for standard genome sequencing and annotation.</title>
        <authorList>
            <consortium name="The Broad Institute Genomics Platform"/>
            <consortium name="The Broad Institute Genome Sequencing Center for Infectious Disease"/>
            <person name="Wu L."/>
            <person name="Ma J."/>
        </authorList>
    </citation>
    <scope>NUCLEOTIDE SEQUENCE [LARGE SCALE GENOMIC DNA]</scope>
    <source>
        <strain evidence="4">NBRC 110140</strain>
    </source>
</reference>
<gene>
    <name evidence="3" type="ORF">GCM10007939_25160</name>
</gene>
<evidence type="ECO:0000313" key="4">
    <source>
        <dbReference type="Proteomes" id="UP001156694"/>
    </source>
</evidence>
<proteinExistence type="inferred from homology"/>
<dbReference type="InterPro" id="IPR013538">
    <property type="entry name" value="ASHA1/2-like_C"/>
</dbReference>
<dbReference type="RefSeq" id="WP_284379879.1">
    <property type="nucleotide sequence ID" value="NZ_BSNN01000008.1"/>
</dbReference>
<protein>
    <recommendedName>
        <fullName evidence="2">Activator of Hsp90 ATPase homologue 1/2-like C-terminal domain-containing protein</fullName>
    </recommendedName>
</protein>
<sequence>MSALPEYMTTHKFKASRDQVWHCWTDPELLARWYGPGAETTIHGYDLRVGGTWRNEMKWGEKQDFSLMEFQEISPKDLLVWLHSSVDADWNLCANPMMPDWPRQMTTRVEFSGGAGETLVKLSLIPVDASAAEIACFAAMMGGMDSGWGAGFKAIDQILAEGG</sequence>
<evidence type="ECO:0000256" key="1">
    <source>
        <dbReference type="ARBA" id="ARBA00006817"/>
    </source>
</evidence>
<dbReference type="Gene3D" id="3.30.530.20">
    <property type="match status" value="1"/>
</dbReference>
<comment type="similarity">
    <text evidence="1">Belongs to the AHA1 family.</text>
</comment>
<feature type="domain" description="Activator of Hsp90 ATPase homologue 1/2-like C-terminal" evidence="2">
    <location>
        <begin position="14"/>
        <end position="159"/>
    </location>
</feature>